<dbReference type="AlphaFoldDB" id="A0AAD7A5J3"/>
<evidence type="ECO:0000313" key="1">
    <source>
        <dbReference type="EMBL" id="KAJ7349866.1"/>
    </source>
</evidence>
<reference evidence="1" key="1">
    <citation type="submission" date="2023-03" db="EMBL/GenBank/DDBJ databases">
        <title>Massive genome expansion in bonnet fungi (Mycena s.s.) driven by repeated elements and novel gene families across ecological guilds.</title>
        <authorList>
            <consortium name="Lawrence Berkeley National Laboratory"/>
            <person name="Harder C.B."/>
            <person name="Miyauchi S."/>
            <person name="Viragh M."/>
            <person name="Kuo A."/>
            <person name="Thoen E."/>
            <person name="Andreopoulos B."/>
            <person name="Lu D."/>
            <person name="Skrede I."/>
            <person name="Drula E."/>
            <person name="Henrissat B."/>
            <person name="Morin E."/>
            <person name="Kohler A."/>
            <person name="Barry K."/>
            <person name="LaButti K."/>
            <person name="Morin E."/>
            <person name="Salamov A."/>
            <person name="Lipzen A."/>
            <person name="Mereny Z."/>
            <person name="Hegedus B."/>
            <person name="Baldrian P."/>
            <person name="Stursova M."/>
            <person name="Weitz H."/>
            <person name="Taylor A."/>
            <person name="Grigoriev I.V."/>
            <person name="Nagy L.G."/>
            <person name="Martin F."/>
            <person name="Kauserud H."/>
        </authorList>
    </citation>
    <scope>NUCLEOTIDE SEQUENCE</scope>
    <source>
        <strain evidence="1">CBHHK002</strain>
    </source>
</reference>
<organism evidence="1 2">
    <name type="scientific">Mycena albidolilacea</name>
    <dbReference type="NCBI Taxonomy" id="1033008"/>
    <lineage>
        <taxon>Eukaryota</taxon>
        <taxon>Fungi</taxon>
        <taxon>Dikarya</taxon>
        <taxon>Basidiomycota</taxon>
        <taxon>Agaricomycotina</taxon>
        <taxon>Agaricomycetes</taxon>
        <taxon>Agaricomycetidae</taxon>
        <taxon>Agaricales</taxon>
        <taxon>Marasmiineae</taxon>
        <taxon>Mycenaceae</taxon>
        <taxon>Mycena</taxon>
    </lineage>
</organism>
<proteinExistence type="predicted"/>
<dbReference type="EMBL" id="JARIHO010000015">
    <property type="protein sequence ID" value="KAJ7349866.1"/>
    <property type="molecule type" value="Genomic_DNA"/>
</dbReference>
<name>A0AAD7A5J3_9AGAR</name>
<evidence type="ECO:0000313" key="2">
    <source>
        <dbReference type="Proteomes" id="UP001218218"/>
    </source>
</evidence>
<accession>A0AAD7A5J3</accession>
<protein>
    <submittedName>
        <fullName evidence="1">Uncharacterized protein</fullName>
    </submittedName>
</protein>
<keyword evidence="2" id="KW-1185">Reference proteome</keyword>
<sequence>MTSPPPPSHLQLDIPRPGLGCAVSESRLGHDGFWSCCWSTRRLNCGNLGLLMHRPRRRWRCLCHRTRERLRSRRCLHLPFPAPALVLPSLFPTQWSYHHRSYCVSHRYHATWGTTSYYTFTSSSYLLYPSSSSCPSTALALSALSFASTSPKTVFFLCP</sequence>
<dbReference type="Proteomes" id="UP001218218">
    <property type="component" value="Unassembled WGS sequence"/>
</dbReference>
<comment type="caution">
    <text evidence="1">The sequence shown here is derived from an EMBL/GenBank/DDBJ whole genome shotgun (WGS) entry which is preliminary data.</text>
</comment>
<gene>
    <name evidence="1" type="ORF">DFH08DRAFT_125780</name>
</gene>